<evidence type="ECO:0000256" key="9">
    <source>
        <dbReference type="SAM" id="Phobius"/>
    </source>
</evidence>
<comment type="cofactor">
    <cofactor evidence="8">
        <name>Mg(2+)</name>
        <dbReference type="ChEBI" id="CHEBI:18420"/>
    </cofactor>
</comment>
<dbReference type="GO" id="GO:0005886">
    <property type="term" value="C:plasma membrane"/>
    <property type="evidence" value="ECO:0007669"/>
    <property type="project" value="TreeGrafter"/>
</dbReference>
<feature type="transmembrane region" description="Helical" evidence="9">
    <location>
        <begin position="116"/>
        <end position="136"/>
    </location>
</feature>
<keyword evidence="8" id="KW-0479">Metal-binding</keyword>
<feature type="non-terminal residue" evidence="10">
    <location>
        <position position="1"/>
    </location>
</feature>
<feature type="binding site" evidence="8">
    <location>
        <position position="72"/>
    </location>
    <ligand>
        <name>Mg(2+)</name>
        <dbReference type="ChEBI" id="CHEBI:18420"/>
    </ligand>
</feature>
<dbReference type="NCBIfam" id="TIGR00445">
    <property type="entry name" value="mraY"/>
    <property type="match status" value="1"/>
</dbReference>
<name>A0A1F5FIW7_9BACT</name>
<feature type="transmembrane region" description="Helical" evidence="9">
    <location>
        <begin position="52"/>
        <end position="73"/>
    </location>
</feature>
<dbReference type="AlphaFoldDB" id="A0A1F5FIW7"/>
<evidence type="ECO:0000256" key="8">
    <source>
        <dbReference type="PIRSR" id="PIRSR600715-1"/>
    </source>
</evidence>
<dbReference type="Proteomes" id="UP000177187">
    <property type="component" value="Unassembled WGS sequence"/>
</dbReference>
<dbReference type="GO" id="GO:0008963">
    <property type="term" value="F:phospho-N-acetylmuramoyl-pentapeptide-transferase activity"/>
    <property type="evidence" value="ECO:0007669"/>
    <property type="project" value="UniProtKB-UniRule"/>
</dbReference>
<proteinExistence type="inferred from homology"/>
<evidence type="ECO:0000256" key="5">
    <source>
        <dbReference type="ARBA" id="ARBA00022989"/>
    </source>
</evidence>
<accession>A0A1F5FIW7</accession>
<keyword evidence="6 9" id="KW-0472">Membrane</keyword>
<dbReference type="InterPro" id="IPR003524">
    <property type="entry name" value="PNAcMuramoyl-5peptid_Trfase"/>
</dbReference>
<dbReference type="GO" id="GO:0046872">
    <property type="term" value="F:metal ion binding"/>
    <property type="evidence" value="ECO:0007669"/>
    <property type="project" value="UniProtKB-KW"/>
</dbReference>
<reference evidence="10 11" key="1">
    <citation type="journal article" date="2016" name="Nat. Commun.">
        <title>Thousands of microbial genomes shed light on interconnected biogeochemical processes in an aquifer system.</title>
        <authorList>
            <person name="Anantharaman K."/>
            <person name="Brown C.T."/>
            <person name="Hug L.A."/>
            <person name="Sharon I."/>
            <person name="Castelle C.J."/>
            <person name="Probst A.J."/>
            <person name="Thomas B.C."/>
            <person name="Singh A."/>
            <person name="Wilkins M.J."/>
            <person name="Karaoz U."/>
            <person name="Brodie E.L."/>
            <person name="Williams K.H."/>
            <person name="Hubbard S.S."/>
            <person name="Banfield J.F."/>
        </authorList>
    </citation>
    <scope>NUCLEOTIDE SEQUENCE [LARGE SCALE GENOMIC DNA]</scope>
</reference>
<keyword evidence="8" id="KW-0460">Magnesium</keyword>
<organism evidence="10 11">
    <name type="scientific">Candidatus Coatesbacteria bacterium RBG_13_66_14</name>
    <dbReference type="NCBI Taxonomy" id="1817816"/>
    <lineage>
        <taxon>Bacteria</taxon>
        <taxon>Candidatus Coatesiibacteriota</taxon>
    </lineage>
</organism>
<comment type="caution">
    <text evidence="10">The sequence shown here is derived from an EMBL/GenBank/DDBJ whole genome shotgun (WGS) entry which is preliminary data.</text>
</comment>
<evidence type="ECO:0000256" key="2">
    <source>
        <dbReference type="ARBA" id="ARBA00005583"/>
    </source>
</evidence>
<feature type="transmembrane region" description="Helical" evidence="9">
    <location>
        <begin position="230"/>
        <end position="249"/>
    </location>
</feature>
<feature type="transmembrane region" description="Helical" evidence="9">
    <location>
        <begin position="80"/>
        <end position="104"/>
    </location>
</feature>
<sequence>KKRPLGLIARYKLAGQALLGLAVGCILYFWPLDPAHSTILTIPFFKDAQIDLGWGYIPFVAVVIVGTSNTVNLTDGLDGLAIGTTLFAGLAYVVFVYVAGHAVFAKYLDVTHLADIGELTIFMTSLVGAALGFLWFNSHPAEVFMGDTGSLALGGAIGTVAIFCKQELLLLIVGGVFVIEGVSVMLQVGYFKLTKGKGPGGERRAEGKRLFQMAPLHHHFELKGWPESKVIVRFWIIAALFALLAISTLKLR</sequence>
<evidence type="ECO:0000256" key="7">
    <source>
        <dbReference type="NCBIfam" id="TIGR00445"/>
    </source>
</evidence>
<evidence type="ECO:0000256" key="3">
    <source>
        <dbReference type="ARBA" id="ARBA00022679"/>
    </source>
</evidence>
<comment type="similarity">
    <text evidence="2">Belongs to the glycosyltransferase 4 family. MraY subfamily.</text>
</comment>
<dbReference type="PANTHER" id="PTHR22926:SF5">
    <property type="entry name" value="PHOSPHO-N-ACETYLMURAMOYL-PENTAPEPTIDE-TRANSFERASE HOMOLOG"/>
    <property type="match status" value="1"/>
</dbReference>
<evidence type="ECO:0000256" key="1">
    <source>
        <dbReference type="ARBA" id="ARBA00004141"/>
    </source>
</evidence>
<feature type="transmembrane region" description="Helical" evidence="9">
    <location>
        <begin position="169"/>
        <end position="191"/>
    </location>
</feature>
<feature type="transmembrane region" description="Helical" evidence="9">
    <location>
        <begin position="12"/>
        <end position="32"/>
    </location>
</feature>
<dbReference type="CDD" id="cd06852">
    <property type="entry name" value="GT_MraY"/>
    <property type="match status" value="1"/>
</dbReference>
<feature type="binding site" evidence="8">
    <location>
        <position position="147"/>
    </location>
    <ligand>
        <name>Mg(2+)</name>
        <dbReference type="ChEBI" id="CHEBI:18420"/>
    </ligand>
</feature>
<comment type="subcellular location">
    <subcellularLocation>
        <location evidence="1">Membrane</location>
        <topology evidence="1">Multi-pass membrane protein</topology>
    </subcellularLocation>
</comment>
<evidence type="ECO:0000313" key="11">
    <source>
        <dbReference type="Proteomes" id="UP000177187"/>
    </source>
</evidence>
<gene>
    <name evidence="10" type="ORF">A2Y64_07920</name>
</gene>
<dbReference type="GO" id="GO:0071555">
    <property type="term" value="P:cell wall organization"/>
    <property type="evidence" value="ECO:0007669"/>
    <property type="project" value="TreeGrafter"/>
</dbReference>
<keyword evidence="3 10" id="KW-0808">Transferase</keyword>
<dbReference type="PANTHER" id="PTHR22926">
    <property type="entry name" value="PHOSPHO-N-ACETYLMURAMOYL-PENTAPEPTIDE-TRANSFERASE"/>
    <property type="match status" value="1"/>
</dbReference>
<dbReference type="EC" id="2.7.8.13" evidence="7"/>
<dbReference type="InterPro" id="IPR000715">
    <property type="entry name" value="Glycosyl_transferase_4"/>
</dbReference>
<dbReference type="Pfam" id="PF00953">
    <property type="entry name" value="Glycos_transf_4"/>
    <property type="match status" value="1"/>
</dbReference>
<evidence type="ECO:0000256" key="6">
    <source>
        <dbReference type="ARBA" id="ARBA00023136"/>
    </source>
</evidence>
<dbReference type="GO" id="GO:0009252">
    <property type="term" value="P:peptidoglycan biosynthetic process"/>
    <property type="evidence" value="ECO:0007669"/>
    <property type="project" value="UniProtKB-UniRule"/>
</dbReference>
<dbReference type="InterPro" id="IPR018480">
    <property type="entry name" value="PNAcMuramoyl-5peptid_Trfase_CS"/>
</dbReference>
<evidence type="ECO:0000313" key="10">
    <source>
        <dbReference type="EMBL" id="OGD79579.1"/>
    </source>
</evidence>
<protein>
    <recommendedName>
        <fullName evidence="7">Phospho-N-acetylmuramoyl-pentapeptide-transferase</fullName>
        <ecNumber evidence="7">2.7.8.13</ecNumber>
    </recommendedName>
</protein>
<keyword evidence="5 9" id="KW-1133">Transmembrane helix</keyword>
<keyword evidence="4 9" id="KW-0812">Transmembrane</keyword>
<dbReference type="EMBL" id="MFAF01000006">
    <property type="protein sequence ID" value="OGD79579.1"/>
    <property type="molecule type" value="Genomic_DNA"/>
</dbReference>
<dbReference type="PROSITE" id="PS01348">
    <property type="entry name" value="MRAY_2"/>
    <property type="match status" value="1"/>
</dbReference>
<evidence type="ECO:0000256" key="4">
    <source>
        <dbReference type="ARBA" id="ARBA00022692"/>
    </source>
</evidence>